<evidence type="ECO:0000313" key="4">
    <source>
        <dbReference type="Proteomes" id="UP000729357"/>
    </source>
</evidence>
<reference evidence="3" key="2">
    <citation type="submission" date="2021-08" db="EMBL/GenBank/DDBJ databases">
        <authorList>
            <person name="Gostincar C."/>
            <person name="Sun X."/>
            <person name="Song Z."/>
            <person name="Gunde-Cimerman N."/>
        </authorList>
    </citation>
    <scope>NUCLEOTIDE SEQUENCE</scope>
    <source>
        <strain evidence="3">EXF-9298</strain>
    </source>
</reference>
<comment type="caution">
    <text evidence="3">The sequence shown here is derived from an EMBL/GenBank/DDBJ whole genome shotgun (WGS) entry which is preliminary data.</text>
</comment>
<protein>
    <recommendedName>
        <fullName evidence="2">BTB domain-containing protein</fullName>
    </recommendedName>
</protein>
<feature type="compositionally biased region" description="Polar residues" evidence="1">
    <location>
        <begin position="201"/>
        <end position="213"/>
    </location>
</feature>
<dbReference type="EMBL" id="JAHFXS010000313">
    <property type="protein sequence ID" value="KAG9986366.1"/>
    <property type="molecule type" value="Genomic_DNA"/>
</dbReference>
<feature type="non-terminal residue" evidence="3">
    <location>
        <position position="220"/>
    </location>
</feature>
<feature type="domain" description="BTB" evidence="2">
    <location>
        <begin position="40"/>
        <end position="115"/>
    </location>
</feature>
<sequence>MVPTPDTTTSAQSIQSPKVKETWKRNVWKQKTATRLLAQDDQMIKLKSKEKKFPKICSVHKALLCFYSPYHDRLLDGEFAEGLVPPSEPLAMHANASILQLFFKWIHTGLIDIIPPLSENSCNSRWFSGTTKLYILADEFNCVALQRTVVSAQLESRKNMDLASWNKIGLLSNSSLESSGLYRYHLEAFAQHWSGVTEVEGTSSGPCSKQENPMPTDFAY</sequence>
<keyword evidence="4" id="KW-1185">Reference proteome</keyword>
<dbReference type="PROSITE" id="PS50097">
    <property type="entry name" value="BTB"/>
    <property type="match status" value="1"/>
</dbReference>
<dbReference type="Proteomes" id="UP000729357">
    <property type="component" value="Unassembled WGS sequence"/>
</dbReference>
<dbReference type="InterPro" id="IPR000210">
    <property type="entry name" value="BTB/POZ_dom"/>
</dbReference>
<dbReference type="Gene3D" id="3.30.710.10">
    <property type="entry name" value="Potassium Channel Kv1.1, Chain A"/>
    <property type="match status" value="1"/>
</dbReference>
<dbReference type="AlphaFoldDB" id="A0A9P8FYH6"/>
<accession>A0A9P8FYH6</accession>
<feature type="region of interest" description="Disordered" evidence="1">
    <location>
        <begin position="201"/>
        <end position="220"/>
    </location>
</feature>
<evidence type="ECO:0000313" key="3">
    <source>
        <dbReference type="EMBL" id="KAG9986366.1"/>
    </source>
</evidence>
<organism evidence="3 4">
    <name type="scientific">Aureobasidium melanogenum</name>
    <name type="common">Aureobasidium pullulans var. melanogenum</name>
    <dbReference type="NCBI Taxonomy" id="46634"/>
    <lineage>
        <taxon>Eukaryota</taxon>
        <taxon>Fungi</taxon>
        <taxon>Dikarya</taxon>
        <taxon>Ascomycota</taxon>
        <taxon>Pezizomycotina</taxon>
        <taxon>Dothideomycetes</taxon>
        <taxon>Dothideomycetidae</taxon>
        <taxon>Dothideales</taxon>
        <taxon>Saccotheciaceae</taxon>
        <taxon>Aureobasidium</taxon>
    </lineage>
</organism>
<evidence type="ECO:0000256" key="1">
    <source>
        <dbReference type="SAM" id="MobiDB-lite"/>
    </source>
</evidence>
<reference evidence="3" key="1">
    <citation type="journal article" date="2021" name="J Fungi (Basel)">
        <title>Virulence traits and population genomics of the black yeast Aureobasidium melanogenum.</title>
        <authorList>
            <person name="Cernosa A."/>
            <person name="Sun X."/>
            <person name="Gostincar C."/>
            <person name="Fang C."/>
            <person name="Gunde-Cimerman N."/>
            <person name="Song Z."/>
        </authorList>
    </citation>
    <scope>NUCLEOTIDE SEQUENCE</scope>
    <source>
        <strain evidence="3">EXF-9298</strain>
    </source>
</reference>
<proteinExistence type="predicted"/>
<evidence type="ECO:0000259" key="2">
    <source>
        <dbReference type="PROSITE" id="PS50097"/>
    </source>
</evidence>
<dbReference type="InterPro" id="IPR011333">
    <property type="entry name" value="SKP1/BTB/POZ_sf"/>
</dbReference>
<gene>
    <name evidence="3" type="ORF">KCU98_g4079</name>
</gene>
<dbReference type="CDD" id="cd18186">
    <property type="entry name" value="BTB_POZ_ZBTB_KLHL-like"/>
    <property type="match status" value="1"/>
</dbReference>
<name>A0A9P8FYH6_AURME</name>